<dbReference type="GO" id="GO:0003700">
    <property type="term" value="F:DNA-binding transcription factor activity"/>
    <property type="evidence" value="ECO:0007669"/>
    <property type="project" value="TreeGrafter"/>
</dbReference>
<evidence type="ECO:0000313" key="8">
    <source>
        <dbReference type="Proteomes" id="UP000502508"/>
    </source>
</evidence>
<dbReference type="InterPro" id="IPR009057">
    <property type="entry name" value="Homeodomain-like_sf"/>
</dbReference>
<feature type="DNA-binding region" description="H-T-H motif" evidence="5">
    <location>
        <begin position="33"/>
        <end position="52"/>
    </location>
</feature>
<dbReference type="GO" id="GO:0000976">
    <property type="term" value="F:transcription cis-regulatory region binding"/>
    <property type="evidence" value="ECO:0007669"/>
    <property type="project" value="TreeGrafter"/>
</dbReference>
<name>A0A6F8Y1W1_9ACTN</name>
<dbReference type="PANTHER" id="PTHR30055:SF229">
    <property type="entry name" value="HTH-TYPE TRANSCRIPTIONAL REPRESSOR RV1474C"/>
    <property type="match status" value="1"/>
</dbReference>
<accession>A0A6F8Y1W1</accession>
<evidence type="ECO:0000256" key="2">
    <source>
        <dbReference type="ARBA" id="ARBA00023015"/>
    </source>
</evidence>
<dbReference type="Gene3D" id="1.10.357.10">
    <property type="entry name" value="Tetracycline Repressor, domain 2"/>
    <property type="match status" value="1"/>
</dbReference>
<dbReference type="Pfam" id="PF13977">
    <property type="entry name" value="TetR_C_6"/>
    <property type="match status" value="1"/>
</dbReference>
<evidence type="ECO:0000256" key="4">
    <source>
        <dbReference type="ARBA" id="ARBA00023163"/>
    </source>
</evidence>
<dbReference type="InterPro" id="IPR001647">
    <property type="entry name" value="HTH_TetR"/>
</dbReference>
<dbReference type="KEGG" id="pfla:Pflav_064290"/>
<dbReference type="Pfam" id="PF00440">
    <property type="entry name" value="TetR_N"/>
    <property type="match status" value="1"/>
</dbReference>
<dbReference type="PROSITE" id="PS50977">
    <property type="entry name" value="HTH_TETR_2"/>
    <property type="match status" value="1"/>
</dbReference>
<dbReference type="SUPFAM" id="SSF48498">
    <property type="entry name" value="Tetracyclin repressor-like, C-terminal domain"/>
    <property type="match status" value="1"/>
</dbReference>
<dbReference type="InterPro" id="IPR039538">
    <property type="entry name" value="BetI_C"/>
</dbReference>
<reference evidence="7 8" key="1">
    <citation type="submission" date="2020-03" db="EMBL/GenBank/DDBJ databases">
        <title>Whole genome shotgun sequence of Phytohabitans flavus NBRC 107702.</title>
        <authorList>
            <person name="Komaki H."/>
            <person name="Tamura T."/>
        </authorList>
    </citation>
    <scope>NUCLEOTIDE SEQUENCE [LARGE SCALE GENOMIC DNA]</scope>
    <source>
        <strain evidence="7 8">NBRC 107702</strain>
    </source>
</reference>
<dbReference type="Proteomes" id="UP000502508">
    <property type="component" value="Chromosome"/>
</dbReference>
<evidence type="ECO:0000256" key="3">
    <source>
        <dbReference type="ARBA" id="ARBA00023125"/>
    </source>
</evidence>
<evidence type="ECO:0000259" key="6">
    <source>
        <dbReference type="PROSITE" id="PS50977"/>
    </source>
</evidence>
<evidence type="ECO:0000256" key="1">
    <source>
        <dbReference type="ARBA" id="ARBA00022491"/>
    </source>
</evidence>
<dbReference type="PROSITE" id="PS01081">
    <property type="entry name" value="HTH_TETR_1"/>
    <property type="match status" value="1"/>
</dbReference>
<dbReference type="PRINTS" id="PR00455">
    <property type="entry name" value="HTHTETR"/>
</dbReference>
<dbReference type="InterPro" id="IPR023772">
    <property type="entry name" value="DNA-bd_HTH_TetR-type_CS"/>
</dbReference>
<dbReference type="InterPro" id="IPR050109">
    <property type="entry name" value="HTH-type_TetR-like_transc_reg"/>
</dbReference>
<sequence length="196" mass="21150">MPRVSDEHLAARRQQILDAALTCFSRNGFHNTSMQDVIAEAGLSVGAVYRYFKSKNDLITAIAEGALQGAQEMFAELVSQEPPLPLADAMERALGFADSQTGPRGALRIAIQVWAESLRDPALAVFVADKYGHFRGLFAALARRAQETGELPADADPEAIGAALFGMIPGYALQRILAHGPDKKTYADALRVLIRA</sequence>
<evidence type="ECO:0000256" key="5">
    <source>
        <dbReference type="PROSITE-ProRule" id="PRU00335"/>
    </source>
</evidence>
<organism evidence="7 8">
    <name type="scientific">Phytohabitans flavus</name>
    <dbReference type="NCBI Taxonomy" id="1076124"/>
    <lineage>
        <taxon>Bacteria</taxon>
        <taxon>Bacillati</taxon>
        <taxon>Actinomycetota</taxon>
        <taxon>Actinomycetes</taxon>
        <taxon>Micromonosporales</taxon>
        <taxon>Micromonosporaceae</taxon>
    </lineage>
</organism>
<dbReference type="InterPro" id="IPR036271">
    <property type="entry name" value="Tet_transcr_reg_TetR-rel_C_sf"/>
</dbReference>
<dbReference type="RefSeq" id="WP_173040117.1">
    <property type="nucleotide sequence ID" value="NZ_AP022870.1"/>
</dbReference>
<evidence type="ECO:0000313" key="7">
    <source>
        <dbReference type="EMBL" id="BCB80019.1"/>
    </source>
</evidence>
<keyword evidence="2" id="KW-0805">Transcription regulation</keyword>
<dbReference type="AlphaFoldDB" id="A0A6F8Y1W1"/>
<feature type="domain" description="HTH tetR-type" evidence="6">
    <location>
        <begin position="10"/>
        <end position="70"/>
    </location>
</feature>
<protein>
    <submittedName>
        <fullName evidence="7">TetR family transcriptional regulator</fullName>
    </submittedName>
</protein>
<keyword evidence="1" id="KW-0678">Repressor</keyword>
<gene>
    <name evidence="7" type="ORF">Pflav_064290</name>
</gene>
<dbReference type="EMBL" id="AP022870">
    <property type="protein sequence ID" value="BCB80019.1"/>
    <property type="molecule type" value="Genomic_DNA"/>
</dbReference>
<proteinExistence type="predicted"/>
<keyword evidence="4" id="KW-0804">Transcription</keyword>
<dbReference type="SUPFAM" id="SSF46689">
    <property type="entry name" value="Homeodomain-like"/>
    <property type="match status" value="1"/>
</dbReference>
<keyword evidence="8" id="KW-1185">Reference proteome</keyword>
<reference evidence="7 8" key="2">
    <citation type="submission" date="2020-03" db="EMBL/GenBank/DDBJ databases">
        <authorList>
            <person name="Ichikawa N."/>
            <person name="Kimura A."/>
            <person name="Kitahashi Y."/>
            <person name="Uohara A."/>
        </authorList>
    </citation>
    <scope>NUCLEOTIDE SEQUENCE [LARGE SCALE GENOMIC DNA]</scope>
    <source>
        <strain evidence="7 8">NBRC 107702</strain>
    </source>
</reference>
<dbReference type="PANTHER" id="PTHR30055">
    <property type="entry name" value="HTH-TYPE TRANSCRIPTIONAL REGULATOR RUTR"/>
    <property type="match status" value="1"/>
</dbReference>
<keyword evidence="3 5" id="KW-0238">DNA-binding</keyword>